<keyword evidence="1" id="KW-0614">Plasmid</keyword>
<dbReference type="AlphaFoldDB" id="A0AAI8HSR1"/>
<sequence>MSNPYENPLAFSEFYEVVNSLAAVKSRCLSFKEVLTDDYKHHRISLGSYVELMRYCEESRVDVENALEHVQRRVSLFVKGGAVDELC</sequence>
<dbReference type="KEGG" id="bsia:CWD84_22015"/>
<evidence type="ECO:0000313" key="1">
    <source>
        <dbReference type="EMBL" id="AUJ79459.1"/>
    </source>
</evidence>
<dbReference type="Proteomes" id="UP000234366">
    <property type="component" value="Plasmid pSCSIO05746"/>
</dbReference>
<keyword evidence="2" id="KW-1185">Reference proteome</keyword>
<geneLocation type="plasmid" evidence="2">
    <name>pscsio05746</name>
</geneLocation>
<dbReference type="RefSeq" id="WP_101605629.1">
    <property type="nucleotide sequence ID" value="NZ_CP025002.1"/>
</dbReference>
<dbReference type="EMBL" id="CP025002">
    <property type="protein sequence ID" value="AUJ79459.1"/>
    <property type="molecule type" value="Genomic_DNA"/>
</dbReference>
<protein>
    <submittedName>
        <fullName evidence="1">Uncharacterized protein</fullName>
    </submittedName>
</protein>
<accession>A0AAI8HSR1</accession>
<proteinExistence type="predicted"/>
<reference evidence="1 2" key="1">
    <citation type="submission" date="2017-11" db="EMBL/GenBank/DDBJ databases">
        <title>Genome sequence and genome mining of multiple bioactive secondary metabolites from a deep sea-derived Bacillus siamensis SCSIO 05746.</title>
        <authorList>
            <person name="Pan H.-Q."/>
            <person name="Ju J.-H."/>
        </authorList>
    </citation>
    <scope>NUCLEOTIDE SEQUENCE [LARGE SCALE GENOMIC DNA]</scope>
    <source>
        <strain evidence="1 2">SCSIO 05746</strain>
        <plasmid evidence="2">pscsio05746</plasmid>
    </source>
</reference>
<organism evidence="1 2">
    <name type="scientific">Bacillus siamensis</name>
    <dbReference type="NCBI Taxonomy" id="659243"/>
    <lineage>
        <taxon>Bacteria</taxon>
        <taxon>Bacillati</taxon>
        <taxon>Bacillota</taxon>
        <taxon>Bacilli</taxon>
        <taxon>Bacillales</taxon>
        <taxon>Bacillaceae</taxon>
        <taxon>Bacillus</taxon>
        <taxon>Bacillus amyloliquefaciens group</taxon>
    </lineage>
</organism>
<gene>
    <name evidence="1" type="ORF">CWD84_22015</name>
</gene>
<evidence type="ECO:0000313" key="2">
    <source>
        <dbReference type="Proteomes" id="UP000234366"/>
    </source>
</evidence>
<name>A0AAI8HSR1_9BACI</name>